<evidence type="ECO:0000259" key="3">
    <source>
        <dbReference type="Pfam" id="PF02709"/>
    </source>
</evidence>
<gene>
    <name evidence="4" type="ORF">M2127_001774</name>
</gene>
<dbReference type="InterPro" id="IPR001173">
    <property type="entry name" value="Glyco_trans_2-like"/>
</dbReference>
<protein>
    <submittedName>
        <fullName evidence="4">Glycosyltransferase involved in cell wall biosynthesis</fullName>
    </submittedName>
</protein>
<dbReference type="PANTHER" id="PTHR43685:SF3">
    <property type="entry name" value="SLR2126 PROTEIN"/>
    <property type="match status" value="1"/>
</dbReference>
<evidence type="ECO:0000256" key="1">
    <source>
        <dbReference type="ARBA" id="ARBA00022679"/>
    </source>
</evidence>
<proteinExistence type="predicted"/>
<dbReference type="SUPFAM" id="SSF53448">
    <property type="entry name" value="Nucleotide-diphospho-sugar transferases"/>
    <property type="match status" value="1"/>
</dbReference>
<evidence type="ECO:0000313" key="5">
    <source>
        <dbReference type="Proteomes" id="UP001161160"/>
    </source>
</evidence>
<dbReference type="InterPro" id="IPR050834">
    <property type="entry name" value="Glycosyltransf_2"/>
</dbReference>
<reference evidence="4" key="1">
    <citation type="submission" date="2023-04" db="EMBL/GenBank/DDBJ databases">
        <title>Genome Encyclopedia of Bacteria and Archaea VI: Functional Genomics of Type Strains.</title>
        <authorList>
            <person name="Whitman W."/>
        </authorList>
    </citation>
    <scope>NUCLEOTIDE SEQUENCE</scope>
    <source>
        <strain evidence="4">Enz.4-51</strain>
    </source>
</reference>
<dbReference type="Pfam" id="PF02709">
    <property type="entry name" value="Glyco_transf_7C"/>
    <property type="match status" value="1"/>
</dbReference>
<dbReference type="CDD" id="cd06420">
    <property type="entry name" value="GT2_Chondriotin_Pol_N"/>
    <property type="match status" value="1"/>
</dbReference>
<dbReference type="Proteomes" id="UP001161160">
    <property type="component" value="Unassembled WGS sequence"/>
</dbReference>
<organism evidence="4 5">
    <name type="scientific">Polynucleobacter sphagniphilus</name>
    <dbReference type="NCBI Taxonomy" id="1743169"/>
    <lineage>
        <taxon>Bacteria</taxon>
        <taxon>Pseudomonadati</taxon>
        <taxon>Pseudomonadota</taxon>
        <taxon>Betaproteobacteria</taxon>
        <taxon>Burkholderiales</taxon>
        <taxon>Burkholderiaceae</taxon>
        <taxon>Polynucleobacter</taxon>
    </lineage>
</organism>
<dbReference type="InterPro" id="IPR029044">
    <property type="entry name" value="Nucleotide-diphossugar_trans"/>
</dbReference>
<dbReference type="RefSeq" id="WP_233126632.1">
    <property type="nucleotide sequence ID" value="NZ_JAQFIK010000002.1"/>
</dbReference>
<dbReference type="InterPro" id="IPR027791">
    <property type="entry name" value="Galactosyl_T_C"/>
</dbReference>
<feature type="domain" description="Galactosyltransferase C-terminal" evidence="3">
    <location>
        <begin position="182"/>
        <end position="229"/>
    </location>
</feature>
<feature type="domain" description="Glycosyltransferase 2-like" evidence="2">
    <location>
        <begin position="13"/>
        <end position="139"/>
    </location>
</feature>
<dbReference type="Gene3D" id="3.90.550.10">
    <property type="entry name" value="Spore Coat Polysaccharide Biosynthesis Protein SpsA, Chain A"/>
    <property type="match status" value="1"/>
</dbReference>
<keyword evidence="1" id="KW-0808">Transferase</keyword>
<keyword evidence="5" id="KW-1185">Reference proteome</keyword>
<dbReference type="EMBL" id="JARXYA010000008">
    <property type="protein sequence ID" value="MDH6504454.1"/>
    <property type="molecule type" value="Genomic_DNA"/>
</dbReference>
<evidence type="ECO:0000313" key="4">
    <source>
        <dbReference type="EMBL" id="MDH6504454.1"/>
    </source>
</evidence>
<sequence>MASAKQSRIMKISIVLATYNRVDALRFVLESLETQNDQNFEVIIADDGSKEETRHFIDAFKLQTKLTIKHVWHEDLGFRLALIRNLAIASASGDYLVFLDGDCIVQPDFVMRHRQLAKPGYFVTGGRALLSQALTKEVLSWPHWDFGRFNKELLRHRVHQGINKYLSLRLKLADGAWRNYKKFVWRRIKGCNLACWKSDALKIYGFDETMTGWGHEDADFVFRLTNIGLIRKSGSWSTEVLHLFHKINDQSQAAENARRVREKIMAKVK</sequence>
<evidence type="ECO:0000259" key="2">
    <source>
        <dbReference type="Pfam" id="PF00535"/>
    </source>
</evidence>
<dbReference type="AlphaFoldDB" id="A0AA43MAQ3"/>
<dbReference type="Pfam" id="PF00535">
    <property type="entry name" value="Glycos_transf_2"/>
    <property type="match status" value="1"/>
</dbReference>
<dbReference type="GO" id="GO:0016740">
    <property type="term" value="F:transferase activity"/>
    <property type="evidence" value="ECO:0007669"/>
    <property type="project" value="UniProtKB-KW"/>
</dbReference>
<name>A0AA43MAQ3_9BURK</name>
<comment type="caution">
    <text evidence="4">The sequence shown here is derived from an EMBL/GenBank/DDBJ whole genome shotgun (WGS) entry which is preliminary data.</text>
</comment>
<dbReference type="PANTHER" id="PTHR43685">
    <property type="entry name" value="GLYCOSYLTRANSFERASE"/>
    <property type="match status" value="1"/>
</dbReference>
<accession>A0AA43MAQ3</accession>